<feature type="chain" id="PRO_5007813460" description="M6 family metalloprotease domain-containing protein" evidence="1">
    <location>
        <begin position="19"/>
        <end position="454"/>
    </location>
</feature>
<sequence>MKGVICAGLLAFALPAVAETIDGTLELRWGDPPPGSAEAARFEVTLVDAEGRRHAIDSESALRASDNLFRHSGRAVTVRSGEERTEGGALRAEAIVASEPAVPAGAVTGSQPWATLLCRFADVPVEPNPLAYFEELMSTSEGRLDHYWREVSYDKANIAGSAVFGWFTLPRERAYYVPDGGAADLVQLFNDCTGVADSTVDFSNFVGINTMYNADLDCCAWGGSLWAALDGPARTWYVTWEPPWGYADEAPLAHEMGHGFGLPHANNSDGDADPYDNPWDVMSGAWYNVVGDAPFGWQPKHISAWSRDHLGWIDAGRKLRITANGRYEGIVLDRASLAGSTNTQMIEVLLPGEPASHYYVIEARLKVPFYEAALAGNAVIIHEVRTTRTEPAWSVDADVPPADVSNNAGSMFVVGESWTAPNDAFQVDVVSQTPDGFIVDIRRGVDRLFTNGFD</sequence>
<evidence type="ECO:0000256" key="1">
    <source>
        <dbReference type="SAM" id="SignalP"/>
    </source>
</evidence>
<dbReference type="PATRIC" id="fig|1300342.3.peg.1222"/>
<keyword evidence="3" id="KW-1185">Reference proteome</keyword>
<dbReference type="PANTHER" id="PTHR41775">
    <property type="entry name" value="SECRETED PROTEIN-RELATED"/>
    <property type="match status" value="1"/>
</dbReference>
<dbReference type="OrthoDB" id="5523924at2"/>
<dbReference type="RefSeq" id="WP_067645386.1">
    <property type="nucleotide sequence ID" value="NZ_CP015249.1"/>
</dbReference>
<keyword evidence="1" id="KW-0732">Signal</keyword>
<dbReference type="AlphaFoldDB" id="A0A160DUC4"/>
<dbReference type="Proteomes" id="UP000076830">
    <property type="component" value="Chromosome"/>
</dbReference>
<dbReference type="PANTHER" id="PTHR41775:SF1">
    <property type="entry name" value="PEPTIDASE M6-LIKE DOMAIN-CONTAINING PROTEIN"/>
    <property type="match status" value="1"/>
</dbReference>
<proteinExistence type="predicted"/>
<evidence type="ECO:0008006" key="4">
    <source>
        <dbReference type="Google" id="ProtNLM"/>
    </source>
</evidence>
<reference evidence="2 3" key="1">
    <citation type="submission" date="2016-04" db="EMBL/GenBank/DDBJ databases">
        <title>Complete genome sequence of Dokdonella koreensis DS-123T.</title>
        <authorList>
            <person name="Kim J.F."/>
            <person name="Lee H."/>
            <person name="Kwak M.-J."/>
        </authorList>
    </citation>
    <scope>NUCLEOTIDE SEQUENCE [LARGE SCALE GENOMIC DNA]</scope>
    <source>
        <strain evidence="2 3">DS-123</strain>
    </source>
</reference>
<protein>
    <recommendedName>
        <fullName evidence="4">M6 family metalloprotease domain-containing protein</fullName>
    </recommendedName>
</protein>
<dbReference type="KEGG" id="dko:I596_1253"/>
<dbReference type="SUPFAM" id="SSF55486">
    <property type="entry name" value="Metalloproteases ('zincins'), catalytic domain"/>
    <property type="match status" value="1"/>
</dbReference>
<name>A0A160DUC4_9GAMM</name>
<organism evidence="2 3">
    <name type="scientific">Dokdonella koreensis DS-123</name>
    <dbReference type="NCBI Taxonomy" id="1300342"/>
    <lineage>
        <taxon>Bacteria</taxon>
        <taxon>Pseudomonadati</taxon>
        <taxon>Pseudomonadota</taxon>
        <taxon>Gammaproteobacteria</taxon>
        <taxon>Lysobacterales</taxon>
        <taxon>Rhodanobacteraceae</taxon>
        <taxon>Dokdonella</taxon>
    </lineage>
</organism>
<feature type="signal peptide" evidence="1">
    <location>
        <begin position="1"/>
        <end position="18"/>
    </location>
</feature>
<gene>
    <name evidence="2" type="ORF">I596_1253</name>
</gene>
<evidence type="ECO:0000313" key="2">
    <source>
        <dbReference type="EMBL" id="ANB17283.1"/>
    </source>
</evidence>
<dbReference type="EMBL" id="CP015249">
    <property type="protein sequence ID" value="ANB17283.1"/>
    <property type="molecule type" value="Genomic_DNA"/>
</dbReference>
<dbReference type="STRING" id="1300342.I596_1253"/>
<accession>A0A160DUC4</accession>
<evidence type="ECO:0000313" key="3">
    <source>
        <dbReference type="Proteomes" id="UP000076830"/>
    </source>
</evidence>